<keyword evidence="3 12" id="KW-0812">Transmembrane</keyword>
<keyword evidence="4" id="KW-0479">Metal-binding</keyword>
<accession>A0ABY5ATB7</accession>
<evidence type="ECO:0000313" key="13">
    <source>
        <dbReference type="EMBL" id="USR92125.1"/>
    </source>
</evidence>
<evidence type="ECO:0000256" key="4">
    <source>
        <dbReference type="ARBA" id="ARBA00022723"/>
    </source>
</evidence>
<comment type="subcellular location">
    <subcellularLocation>
        <location evidence="1">Membrane</location>
        <topology evidence="1">Multi-pass membrane protein</topology>
    </subcellularLocation>
</comment>
<evidence type="ECO:0000256" key="12">
    <source>
        <dbReference type="SAM" id="Phobius"/>
    </source>
</evidence>
<feature type="transmembrane region" description="Helical" evidence="12">
    <location>
        <begin position="246"/>
        <end position="267"/>
    </location>
</feature>
<evidence type="ECO:0000256" key="6">
    <source>
        <dbReference type="ARBA" id="ARBA00023002"/>
    </source>
</evidence>
<dbReference type="PANTHER" id="PTHR35457">
    <property type="entry name" value="HEME A SYNTHASE"/>
    <property type="match status" value="1"/>
</dbReference>
<keyword evidence="9 12" id="KW-0472">Membrane</keyword>
<feature type="transmembrane region" description="Helical" evidence="12">
    <location>
        <begin position="26"/>
        <end position="47"/>
    </location>
</feature>
<evidence type="ECO:0000256" key="11">
    <source>
        <dbReference type="ARBA" id="ARBA00023444"/>
    </source>
</evidence>
<evidence type="ECO:0000256" key="7">
    <source>
        <dbReference type="ARBA" id="ARBA00023004"/>
    </source>
</evidence>
<feature type="transmembrane region" description="Helical" evidence="12">
    <location>
        <begin position="279"/>
        <end position="297"/>
    </location>
</feature>
<evidence type="ECO:0000256" key="3">
    <source>
        <dbReference type="ARBA" id="ARBA00022692"/>
    </source>
</evidence>
<reference evidence="13" key="1">
    <citation type="submission" date="2022-06" db="EMBL/GenBank/DDBJ databases">
        <title>Genome sequence of Phormidium yuhuli AB48 isolated from an industrial photobioreactor environment.</title>
        <authorList>
            <person name="Qiu Y."/>
            <person name="Noonan A.J.C."/>
            <person name="Dofher K."/>
            <person name="Koch M."/>
            <person name="Kieft B."/>
            <person name="Lin X."/>
            <person name="Ziels R.M."/>
            <person name="Hallam S.J."/>
        </authorList>
    </citation>
    <scope>NUCLEOTIDE SEQUENCE</scope>
    <source>
        <strain evidence="13">AB48</strain>
    </source>
</reference>
<keyword evidence="2" id="KW-1003">Cell membrane</keyword>
<dbReference type="InterPro" id="IPR003780">
    <property type="entry name" value="COX15/CtaA_fam"/>
</dbReference>
<keyword evidence="5 12" id="KW-1133">Transmembrane helix</keyword>
<dbReference type="EMBL" id="CP098611">
    <property type="protein sequence ID" value="USR92125.1"/>
    <property type="molecule type" value="Genomic_DNA"/>
</dbReference>
<gene>
    <name evidence="13" type="ORF">NEA10_05215</name>
</gene>
<keyword evidence="14" id="KW-1185">Reference proteome</keyword>
<evidence type="ECO:0000256" key="5">
    <source>
        <dbReference type="ARBA" id="ARBA00022989"/>
    </source>
</evidence>
<comment type="pathway">
    <text evidence="11">Porphyrin-containing compound metabolism.</text>
</comment>
<keyword evidence="7" id="KW-0408">Iron</keyword>
<dbReference type="Proteomes" id="UP001056708">
    <property type="component" value="Chromosome"/>
</dbReference>
<feature type="transmembrane region" description="Helical" evidence="12">
    <location>
        <begin position="172"/>
        <end position="194"/>
    </location>
</feature>
<dbReference type="InterPro" id="IPR050450">
    <property type="entry name" value="COX15/CtaA_HemeA_synthase"/>
</dbReference>
<feature type="transmembrane region" description="Helical" evidence="12">
    <location>
        <begin position="107"/>
        <end position="126"/>
    </location>
</feature>
<keyword evidence="8" id="KW-0350">Heme biosynthesis</keyword>
<dbReference type="Pfam" id="PF02628">
    <property type="entry name" value="COX15-CtaA"/>
    <property type="match status" value="1"/>
</dbReference>
<evidence type="ECO:0000256" key="1">
    <source>
        <dbReference type="ARBA" id="ARBA00004141"/>
    </source>
</evidence>
<protein>
    <submittedName>
        <fullName evidence="13">Heme A synthase</fullName>
    </submittedName>
</protein>
<feature type="transmembrane region" description="Helical" evidence="12">
    <location>
        <begin position="214"/>
        <end position="234"/>
    </location>
</feature>
<keyword evidence="10" id="KW-1015">Disulfide bond</keyword>
<evidence type="ECO:0000256" key="2">
    <source>
        <dbReference type="ARBA" id="ARBA00022475"/>
    </source>
</evidence>
<keyword evidence="6" id="KW-0560">Oxidoreductase</keyword>
<evidence type="ECO:0000313" key="14">
    <source>
        <dbReference type="Proteomes" id="UP001056708"/>
    </source>
</evidence>
<feature type="transmembrane region" description="Helical" evidence="12">
    <location>
        <begin position="138"/>
        <end position="160"/>
    </location>
</feature>
<dbReference type="RefSeq" id="WP_252664197.1">
    <property type="nucleotide sequence ID" value="NZ_CP098611.1"/>
</dbReference>
<evidence type="ECO:0000256" key="8">
    <source>
        <dbReference type="ARBA" id="ARBA00023133"/>
    </source>
</evidence>
<sequence length="303" mass="32505">MAHSVLTPPSSDSLSPPEAIAAVRRLVWKIAVATVILMAIGSATRVANAGLACPDWPLCYGQLVPTAQMNLQVFLEWFHRLDASVIGVLAIVLVAQTWWRRSLLPNWLPWAAVAALALVLVQGLLGGLTVTEMLRFDIVTAHLGTALLFFVTVLTIGMALLPYEGNGTANRLGWLSLLAAILVYGQSLLGALVASQWALHQCLSYQSLCTVMNSHILGVVPPTLAVLALGLWAWRTPALSRPLRRLAQAAIALVGTQIALGVATFYLRLQVEPLSVAHQTVGALLLGTLVAFTVLAHRDRRLA</sequence>
<organism evidence="13 14">
    <name type="scientific">Phormidium yuhuli AB48</name>
    <dbReference type="NCBI Taxonomy" id="2940671"/>
    <lineage>
        <taxon>Bacteria</taxon>
        <taxon>Bacillati</taxon>
        <taxon>Cyanobacteriota</taxon>
        <taxon>Cyanophyceae</taxon>
        <taxon>Oscillatoriophycideae</taxon>
        <taxon>Oscillatoriales</taxon>
        <taxon>Oscillatoriaceae</taxon>
        <taxon>Phormidium</taxon>
        <taxon>Phormidium yuhuli</taxon>
    </lineage>
</organism>
<evidence type="ECO:0000256" key="10">
    <source>
        <dbReference type="ARBA" id="ARBA00023157"/>
    </source>
</evidence>
<name>A0ABY5ATB7_9CYAN</name>
<evidence type="ECO:0000256" key="9">
    <source>
        <dbReference type="ARBA" id="ARBA00023136"/>
    </source>
</evidence>
<feature type="transmembrane region" description="Helical" evidence="12">
    <location>
        <begin position="77"/>
        <end position="95"/>
    </location>
</feature>
<dbReference type="PANTHER" id="PTHR35457:SF1">
    <property type="entry name" value="HEME A SYNTHASE"/>
    <property type="match status" value="1"/>
</dbReference>
<proteinExistence type="predicted"/>